<sequence>TATRESTQGTKHPINYKCSCCFHILNASVVLLLAVLLMQITLDYQYNILPDFMYSLFNQEDPIQVKNLFFKGVLAKGQQKLSYKISVTQMVIYTLIEGSCNTGNLSQNFSIWF</sequence>
<name>A0A1A8K546_NOTKU</name>
<feature type="non-terminal residue" evidence="2">
    <location>
        <position position="113"/>
    </location>
</feature>
<dbReference type="EMBL" id="HAEE01007337">
    <property type="protein sequence ID" value="SBR27357.1"/>
    <property type="molecule type" value="Transcribed_RNA"/>
</dbReference>
<protein>
    <submittedName>
        <fullName evidence="2">Uncharacterized protein</fullName>
    </submittedName>
</protein>
<evidence type="ECO:0000256" key="1">
    <source>
        <dbReference type="SAM" id="Phobius"/>
    </source>
</evidence>
<evidence type="ECO:0000313" key="2">
    <source>
        <dbReference type="EMBL" id="SBR27357.1"/>
    </source>
</evidence>
<organism evidence="2">
    <name type="scientific">Nothobranchius kuhntae</name>
    <name type="common">Beira killifish</name>
    <dbReference type="NCBI Taxonomy" id="321403"/>
    <lineage>
        <taxon>Eukaryota</taxon>
        <taxon>Metazoa</taxon>
        <taxon>Chordata</taxon>
        <taxon>Craniata</taxon>
        <taxon>Vertebrata</taxon>
        <taxon>Euteleostomi</taxon>
        <taxon>Actinopterygii</taxon>
        <taxon>Neopterygii</taxon>
        <taxon>Teleostei</taxon>
        <taxon>Neoteleostei</taxon>
        <taxon>Acanthomorphata</taxon>
        <taxon>Ovalentaria</taxon>
        <taxon>Atherinomorphae</taxon>
        <taxon>Cyprinodontiformes</taxon>
        <taxon>Nothobranchiidae</taxon>
        <taxon>Nothobranchius</taxon>
    </lineage>
</organism>
<reference evidence="2" key="1">
    <citation type="submission" date="2016-05" db="EMBL/GenBank/DDBJ databases">
        <authorList>
            <person name="Lavstsen T."/>
            <person name="Jespersen J.S."/>
        </authorList>
    </citation>
    <scope>NUCLEOTIDE SEQUENCE</scope>
    <source>
        <tissue evidence="2">Brain</tissue>
    </source>
</reference>
<keyword evidence="1" id="KW-0472">Membrane</keyword>
<feature type="non-terminal residue" evidence="2">
    <location>
        <position position="1"/>
    </location>
</feature>
<accession>A0A1A8K546</accession>
<keyword evidence="1" id="KW-1133">Transmembrane helix</keyword>
<reference evidence="2" key="2">
    <citation type="submission" date="2016-06" db="EMBL/GenBank/DDBJ databases">
        <title>The genome of a short-lived fish provides insights into sex chromosome evolution and the genetic control of aging.</title>
        <authorList>
            <person name="Reichwald K."/>
            <person name="Felder M."/>
            <person name="Petzold A."/>
            <person name="Koch P."/>
            <person name="Groth M."/>
            <person name="Platzer M."/>
        </authorList>
    </citation>
    <scope>NUCLEOTIDE SEQUENCE</scope>
    <source>
        <tissue evidence="2">Brain</tissue>
    </source>
</reference>
<feature type="transmembrane region" description="Helical" evidence="1">
    <location>
        <begin position="21"/>
        <end position="42"/>
    </location>
</feature>
<dbReference type="EMBL" id="HAED01011560">
    <property type="protein sequence ID" value="SBQ97910.1"/>
    <property type="molecule type" value="Transcribed_RNA"/>
</dbReference>
<proteinExistence type="predicted"/>
<keyword evidence="1" id="KW-0812">Transmembrane</keyword>
<gene>
    <name evidence="2" type="primary">Nfu_g_1_011140</name>
</gene>
<dbReference type="AlphaFoldDB" id="A0A1A8K546"/>